<proteinExistence type="predicted"/>
<dbReference type="Proteomes" id="UP000814126">
    <property type="component" value="Unassembled WGS sequence"/>
</dbReference>
<dbReference type="EMBL" id="WJZX01000018">
    <property type="protein sequence ID" value="MCF5654938.1"/>
    <property type="molecule type" value="Genomic_DNA"/>
</dbReference>
<name>A0AAP2RZX3_9PSED</name>
<evidence type="ECO:0000313" key="2">
    <source>
        <dbReference type="EMBL" id="MCF5654938.1"/>
    </source>
</evidence>
<feature type="signal peptide" evidence="1">
    <location>
        <begin position="1"/>
        <end position="15"/>
    </location>
</feature>
<dbReference type="RefSeq" id="WP_015372774.1">
    <property type="nucleotide sequence ID" value="NZ_CP142150.1"/>
</dbReference>
<feature type="chain" id="PRO_5043051896" description="Secreted protein" evidence="1">
    <location>
        <begin position="16"/>
        <end position="75"/>
    </location>
</feature>
<evidence type="ECO:0000313" key="4">
    <source>
        <dbReference type="Proteomes" id="UP000181903"/>
    </source>
</evidence>
<keyword evidence="1" id="KW-0732">Signal</keyword>
<keyword evidence="4" id="KW-1185">Reference proteome</keyword>
<dbReference type="GeneID" id="45488890"/>
<reference evidence="2" key="2">
    <citation type="submission" date="2019-11" db="EMBL/GenBank/DDBJ databases">
        <title>Epiphytic Pseudomonas syringae from cherry orchards.</title>
        <authorList>
            <person name="Hulin M.T."/>
        </authorList>
    </citation>
    <scope>NUCLEOTIDE SEQUENCE</scope>
    <source>
        <strain evidence="2">PA-2-1F</strain>
    </source>
</reference>
<reference evidence="3 4" key="1">
    <citation type="submission" date="2016-10" db="EMBL/GenBank/DDBJ databases">
        <authorList>
            <person name="Varghese N."/>
            <person name="Submissions S."/>
        </authorList>
    </citation>
    <scope>NUCLEOTIDE SEQUENCE [LARGE SCALE GENOMIC DNA]</scope>
    <source>
        <strain evidence="3 4">BS2776</strain>
    </source>
</reference>
<evidence type="ECO:0000313" key="3">
    <source>
        <dbReference type="EMBL" id="SDO69895.1"/>
    </source>
</evidence>
<organism evidence="2 5">
    <name type="scientific">Pseudomonas poae</name>
    <dbReference type="NCBI Taxonomy" id="200451"/>
    <lineage>
        <taxon>Bacteria</taxon>
        <taxon>Pseudomonadati</taxon>
        <taxon>Pseudomonadota</taxon>
        <taxon>Gammaproteobacteria</taxon>
        <taxon>Pseudomonadales</taxon>
        <taxon>Pseudomonadaceae</taxon>
        <taxon>Pseudomonas</taxon>
    </lineage>
</organism>
<evidence type="ECO:0000256" key="1">
    <source>
        <dbReference type="SAM" id="SignalP"/>
    </source>
</evidence>
<dbReference type="AlphaFoldDB" id="A0AAP2RZX3"/>
<gene>
    <name evidence="2" type="ORF">GIV46_07880</name>
    <name evidence="3" type="ORF">SAMN04490208_4631</name>
</gene>
<sequence>MNSALLLALNTVALAALVMFHFQSGTSDDVAQLRQPVPHHLQQRPQLAVMTANAQTPLRVTQDAQSAPASEHWIF</sequence>
<evidence type="ECO:0000313" key="5">
    <source>
        <dbReference type="Proteomes" id="UP000814126"/>
    </source>
</evidence>
<dbReference type="EMBL" id="LT629706">
    <property type="protein sequence ID" value="SDO69895.1"/>
    <property type="molecule type" value="Genomic_DNA"/>
</dbReference>
<protein>
    <recommendedName>
        <fullName evidence="6">Secreted protein</fullName>
    </recommendedName>
</protein>
<dbReference type="Proteomes" id="UP000181903">
    <property type="component" value="Chromosome I"/>
</dbReference>
<evidence type="ECO:0008006" key="6">
    <source>
        <dbReference type="Google" id="ProtNLM"/>
    </source>
</evidence>
<accession>A0AAP2RZX3</accession>